<evidence type="ECO:0000256" key="9">
    <source>
        <dbReference type="ARBA" id="ARBA00022753"/>
    </source>
</evidence>
<evidence type="ECO:0000259" key="22">
    <source>
        <dbReference type="PROSITE" id="PS50850"/>
    </source>
</evidence>
<keyword evidence="21" id="KW-0732">Signal</keyword>
<dbReference type="OrthoDB" id="58570at2759"/>
<dbReference type="GO" id="GO:0004806">
    <property type="term" value="F:triacylglycerol lipase activity"/>
    <property type="evidence" value="ECO:0007669"/>
    <property type="project" value="UniProtKB-EC"/>
</dbReference>
<dbReference type="PROSITE" id="PS50850">
    <property type="entry name" value="MFS"/>
    <property type="match status" value="1"/>
</dbReference>
<dbReference type="Gene3D" id="3.40.50.1820">
    <property type="entry name" value="alpha/beta hydrolase"/>
    <property type="match status" value="1"/>
</dbReference>
<keyword evidence="14" id="KW-0072">Autophagy</keyword>
<organism evidence="23 24">
    <name type="scientific">Stemphylium lycopersici</name>
    <name type="common">Tomato gray leaf spot disease fungus</name>
    <name type="synonym">Thyrospora lycopersici</name>
    <dbReference type="NCBI Taxonomy" id="183478"/>
    <lineage>
        <taxon>Eukaryota</taxon>
        <taxon>Fungi</taxon>
        <taxon>Dikarya</taxon>
        <taxon>Ascomycota</taxon>
        <taxon>Pezizomycotina</taxon>
        <taxon>Dothideomycetes</taxon>
        <taxon>Pleosporomycetidae</taxon>
        <taxon>Pleosporales</taxon>
        <taxon>Pleosporineae</taxon>
        <taxon>Pleosporaceae</taxon>
        <taxon>Stemphylium</taxon>
    </lineage>
</organism>
<dbReference type="GO" id="GO:0006660">
    <property type="term" value="P:phosphatidylserine catabolic process"/>
    <property type="evidence" value="ECO:0007669"/>
    <property type="project" value="TreeGrafter"/>
</dbReference>
<dbReference type="CDD" id="cd00519">
    <property type="entry name" value="Lipase_3"/>
    <property type="match status" value="1"/>
</dbReference>
<dbReference type="Gene3D" id="3.40.50.1110">
    <property type="entry name" value="SGNH hydrolase"/>
    <property type="match status" value="1"/>
</dbReference>
<name>A0A364NC49_STELY</name>
<evidence type="ECO:0000256" key="6">
    <source>
        <dbReference type="ARBA" id="ARBA00011137"/>
    </source>
</evidence>
<dbReference type="PANTHER" id="PTHR47175">
    <property type="entry name" value="LIPASE ATG15-RELATED"/>
    <property type="match status" value="1"/>
</dbReference>
<dbReference type="InterPro" id="IPR020846">
    <property type="entry name" value="MFS_dom"/>
</dbReference>
<feature type="domain" description="Major facilitator superfamily (MFS) profile" evidence="22">
    <location>
        <begin position="290"/>
        <end position="801"/>
    </location>
</feature>
<dbReference type="GO" id="GO:0046461">
    <property type="term" value="P:neutral lipid catabolic process"/>
    <property type="evidence" value="ECO:0007669"/>
    <property type="project" value="TreeGrafter"/>
</dbReference>
<dbReference type="InterPro" id="IPR013830">
    <property type="entry name" value="SGNH_hydro"/>
</dbReference>
<dbReference type="GO" id="GO:0032585">
    <property type="term" value="C:multivesicular body membrane"/>
    <property type="evidence" value="ECO:0007669"/>
    <property type="project" value="UniProtKB-SubCell"/>
</dbReference>
<evidence type="ECO:0000256" key="14">
    <source>
        <dbReference type="ARBA" id="ARBA00023006"/>
    </source>
</evidence>
<keyword evidence="11" id="KW-0442">Lipid degradation</keyword>
<keyword evidence="16 20" id="KW-0472">Membrane</keyword>
<sequence>MRFASLSILPLALAAPSALHRAATKPIYWLLAGDSTTATNGGWGDAFLSKTVAQGSSGTNYGHSGATTASFRAGGDWAEVIDDIGTYKEDYRVYVTIQFGHNDQKETSGVSITDYRDNLAKFASEVISSGGTAILVTPLTRRTFNNTSNRVIENLANESAVTIDVANSNDLHYIDLNKASTDYVNAIGQKGADTYNWGENGTTGKDRTHLNPWGEVVFARIAPITEAPTQILLFQKNTNHFEMNSRNENGRNGPIELTDLDHEGNPKSATTPEEITPPTQYPRGVRLVLITIGLVLSIFLAALDSTIIATAIPSITTQFGSISDIAWYGSSYSITNTAFQSAWGKGYQYFNLKVTFLCAIAVFELGNVICATAPSSEVLIFGRIVAGMGGGGVMTGSFIIIAMTAGPEYRAAYMGVLGVTFGCASVVGPLMGGALTDGPGWPWCFWISLPIGLSAGLTMLLCFNNPSKPKDTLLVEKLLNLDLNGAILLSGCFSCFVLAMHWIGIMPWTGSRVVGSFAGSAALFLCFVINEWVMGDKAMVRAHLFRNNLVLANLIYVFFLAGAFFPLMYTLPTQFQSVNNTTASQSGVRLIPLVMGVSVFTMISNGLLTFWRHYKPFFLVGALFTIAGNAKIYTLDASTPTKDWIGYEIVTAIGVGLALQIPMIANQTLVPADDLGAVTAMTLFMENCGTVLFLASSEAAFTNGLLSSLARNLPEVDSRVVLDAGATQIRSLFSGKELDNILVGYLEGCKTSHIIAVIMPYQSSSHNARGRSSRSLIAIGILAQFALVAGIFWAYTASSSPRGPTALADTAAITAPRPNGFTLRHLIDHGAGQPGPRARRYDVTPEQFATAGLDSRVGPFAIKTAPVRIERPSYNNFDAQIPMSPIWMAEDVPGPDVQDKETVISFANMSEDAYKVGRDDPGWMNVDEHYNSSVPFGWDDSGIRGHVFSDDTNSTIVLAVKGTTVAMFEGNGTSVHDKENDNLYGSCCCGQGGTYLWRKVCDCQTGTYTCDEQCVKDELRRPNRYYAATVELYEEVIKLYPDANIITTGHSLGGVLASLIGLQHGIPAVTFEAYPQAMAAKRLGLPAAGDVAPLRKDTGGFHFGHTADPVYMGTCNGATSFCSIGGYAFETLCHTGKKCAYDVVKDWGWRQSTQTHSLSSSTSSTSTSTCKTPGWFGCKDKTTATTITATATTTTSSEPTTTTCTTKGWFGRCLDDDPATTTTAMEAHAYWRTPVMATQTSA</sequence>
<dbReference type="SUPFAM" id="SSF53474">
    <property type="entry name" value="alpha/beta-Hydrolases"/>
    <property type="match status" value="1"/>
</dbReference>
<evidence type="ECO:0000313" key="23">
    <source>
        <dbReference type="EMBL" id="RAR14631.1"/>
    </source>
</evidence>
<dbReference type="Gene3D" id="1.20.1250.20">
    <property type="entry name" value="MFS general substrate transporter like domains"/>
    <property type="match status" value="1"/>
</dbReference>
<dbReference type="EC" id="3.1.1.3" evidence="7"/>
<feature type="transmembrane region" description="Helical" evidence="20">
    <location>
        <begin position="509"/>
        <end position="529"/>
    </location>
</feature>
<protein>
    <recommendedName>
        <fullName evidence="7">triacylglycerol lipase</fullName>
        <ecNumber evidence="7">3.1.1.3</ecNumber>
    </recommendedName>
    <alternativeName>
        <fullName evidence="19">Autophagy-related protein 15</fullName>
    </alternativeName>
</protein>
<evidence type="ECO:0000256" key="13">
    <source>
        <dbReference type="ARBA" id="ARBA00022989"/>
    </source>
</evidence>
<dbReference type="GO" id="GO:0034727">
    <property type="term" value="P:piecemeal microautophagy of the nucleus"/>
    <property type="evidence" value="ECO:0007669"/>
    <property type="project" value="TreeGrafter"/>
</dbReference>
<dbReference type="GO" id="GO:0022857">
    <property type="term" value="F:transmembrane transporter activity"/>
    <property type="evidence" value="ECO:0007669"/>
    <property type="project" value="InterPro"/>
</dbReference>
<keyword evidence="17" id="KW-0325">Glycoprotein</keyword>
<evidence type="ECO:0000256" key="11">
    <source>
        <dbReference type="ARBA" id="ARBA00022963"/>
    </source>
</evidence>
<comment type="catalytic activity">
    <reaction evidence="1">
        <text>a triacylglycerol + H2O = a diacylglycerol + a fatty acid + H(+)</text>
        <dbReference type="Rhea" id="RHEA:12044"/>
        <dbReference type="ChEBI" id="CHEBI:15377"/>
        <dbReference type="ChEBI" id="CHEBI:15378"/>
        <dbReference type="ChEBI" id="CHEBI:17855"/>
        <dbReference type="ChEBI" id="CHEBI:18035"/>
        <dbReference type="ChEBI" id="CHEBI:28868"/>
        <dbReference type="EC" id="3.1.1.3"/>
    </reaction>
</comment>
<dbReference type="GO" id="GO:0004620">
    <property type="term" value="F:phospholipase activity"/>
    <property type="evidence" value="ECO:0007669"/>
    <property type="project" value="TreeGrafter"/>
</dbReference>
<dbReference type="SUPFAM" id="SSF52266">
    <property type="entry name" value="SGNH hydrolase"/>
    <property type="match status" value="1"/>
</dbReference>
<keyword evidence="13 20" id="KW-1133">Transmembrane helix</keyword>
<dbReference type="Pfam" id="PF13472">
    <property type="entry name" value="Lipase_GDSL_2"/>
    <property type="match status" value="1"/>
</dbReference>
<feature type="transmembrane region" description="Helical" evidence="20">
    <location>
        <begin position="776"/>
        <end position="795"/>
    </location>
</feature>
<evidence type="ECO:0000256" key="19">
    <source>
        <dbReference type="ARBA" id="ARBA00029828"/>
    </source>
</evidence>
<keyword evidence="8 20" id="KW-0812">Transmembrane</keyword>
<dbReference type="InterPro" id="IPR036259">
    <property type="entry name" value="MFS_trans_sf"/>
</dbReference>
<feature type="transmembrane region" description="Helical" evidence="20">
    <location>
        <begin position="440"/>
        <end position="463"/>
    </location>
</feature>
<dbReference type="GO" id="GO:0005775">
    <property type="term" value="C:vacuolar lumen"/>
    <property type="evidence" value="ECO:0007669"/>
    <property type="project" value="TreeGrafter"/>
</dbReference>
<proteinExistence type="inferred from homology"/>
<evidence type="ECO:0000256" key="12">
    <source>
        <dbReference type="ARBA" id="ARBA00022968"/>
    </source>
</evidence>
<evidence type="ECO:0000256" key="21">
    <source>
        <dbReference type="SAM" id="SignalP"/>
    </source>
</evidence>
<feature type="signal peptide" evidence="21">
    <location>
        <begin position="1"/>
        <end position="24"/>
    </location>
</feature>
<feature type="transmembrane region" description="Helical" evidence="20">
    <location>
        <begin position="645"/>
        <end position="665"/>
    </location>
</feature>
<keyword evidence="9" id="KW-0967">Endosome</keyword>
<gene>
    <name evidence="23" type="ORF">DDE83_002030</name>
</gene>
<evidence type="ECO:0000256" key="4">
    <source>
        <dbReference type="ARBA" id="ARBA00004343"/>
    </source>
</evidence>
<comment type="caution">
    <text evidence="23">The sequence shown here is derived from an EMBL/GenBank/DDBJ whole genome shotgun (WGS) entry which is preliminary data.</text>
</comment>
<dbReference type="InterPro" id="IPR036514">
    <property type="entry name" value="SGNH_hydro_sf"/>
</dbReference>
<dbReference type="InterPro" id="IPR002921">
    <property type="entry name" value="Fungal_lipase-type"/>
</dbReference>
<evidence type="ECO:0000256" key="7">
    <source>
        <dbReference type="ARBA" id="ARBA00013279"/>
    </source>
</evidence>
<dbReference type="Pfam" id="PF01764">
    <property type="entry name" value="Lipase_3"/>
    <property type="match status" value="1"/>
</dbReference>
<evidence type="ECO:0000256" key="2">
    <source>
        <dbReference type="ARBA" id="ARBA00004141"/>
    </source>
</evidence>
<dbReference type="InterPro" id="IPR050805">
    <property type="entry name" value="ATG15_Lipase"/>
</dbReference>
<accession>A0A364NC49</accession>
<comment type="function">
    <text evidence="18">Lipase which is essential for lysis of subvacuolar cytoplasm to vacuole targeted bodies and intravacuolar autophagic bodies. Involved in the lysis of intravacuolar multivesicular body (MVB) vesicles. The intravacuolar membrane disintegration by ATG15 is critical to life span extension.</text>
</comment>
<feature type="transmembrane region" description="Helical" evidence="20">
    <location>
        <begin position="354"/>
        <end position="374"/>
    </location>
</feature>
<evidence type="ECO:0000256" key="1">
    <source>
        <dbReference type="ARBA" id="ARBA00001024"/>
    </source>
</evidence>
<dbReference type="SUPFAM" id="SSF103473">
    <property type="entry name" value="MFS general substrate transporter"/>
    <property type="match status" value="1"/>
</dbReference>
<evidence type="ECO:0000256" key="8">
    <source>
        <dbReference type="ARBA" id="ARBA00022692"/>
    </source>
</evidence>
<feature type="transmembrane region" description="Helical" evidence="20">
    <location>
        <begin position="284"/>
        <end position="303"/>
    </location>
</feature>
<dbReference type="InterPro" id="IPR011701">
    <property type="entry name" value="MFS"/>
</dbReference>
<reference evidence="24" key="1">
    <citation type="submission" date="2018-05" db="EMBL/GenBank/DDBJ databases">
        <title>Draft genome sequence of Stemphylium lycopersici strain CIDEFI 213.</title>
        <authorList>
            <person name="Medina R."/>
            <person name="Franco M.E.E."/>
            <person name="Lucentini C.G."/>
            <person name="Saparrat M.C.N."/>
            <person name="Balatti P.A."/>
        </authorList>
    </citation>
    <scope>NUCLEOTIDE SEQUENCE [LARGE SCALE GENOMIC DNA]</scope>
    <source>
        <strain evidence="24">CIDEFI 213</strain>
    </source>
</reference>
<feature type="transmembrane region" description="Helical" evidence="20">
    <location>
        <begin position="590"/>
        <end position="610"/>
    </location>
</feature>
<dbReference type="PANTHER" id="PTHR47175:SF2">
    <property type="entry name" value="LIPASE ATG15-RELATED"/>
    <property type="match status" value="1"/>
</dbReference>
<keyword evidence="12" id="KW-0735">Signal-anchor</keyword>
<dbReference type="InterPro" id="IPR037459">
    <property type="entry name" value="RhgT-like"/>
</dbReference>
<dbReference type="Pfam" id="PF07690">
    <property type="entry name" value="MFS_1"/>
    <property type="match status" value="1"/>
</dbReference>
<feature type="transmembrane region" description="Helical" evidence="20">
    <location>
        <begin position="413"/>
        <end position="434"/>
    </location>
</feature>
<dbReference type="InterPro" id="IPR029058">
    <property type="entry name" value="AB_hydrolase_fold"/>
</dbReference>
<feature type="transmembrane region" description="Helical" evidence="20">
    <location>
        <begin position="380"/>
        <end position="401"/>
    </location>
</feature>
<keyword evidence="15" id="KW-0443">Lipid metabolism</keyword>
<keyword evidence="10 23" id="KW-0378">Hydrolase</keyword>
<evidence type="ECO:0000256" key="16">
    <source>
        <dbReference type="ARBA" id="ARBA00023136"/>
    </source>
</evidence>
<feature type="transmembrane region" description="Helical" evidence="20">
    <location>
        <begin position="483"/>
        <end position="503"/>
    </location>
</feature>
<dbReference type="CDD" id="cd01821">
    <property type="entry name" value="Rhamnogalacturan_acetylesterase_like"/>
    <property type="match status" value="1"/>
</dbReference>
<evidence type="ECO:0000256" key="3">
    <source>
        <dbReference type="ARBA" id="ARBA00004270"/>
    </source>
</evidence>
<dbReference type="AlphaFoldDB" id="A0A364NC49"/>
<feature type="chain" id="PRO_5016670926" description="triacylglycerol lipase" evidence="21">
    <location>
        <begin position="25"/>
        <end position="1242"/>
    </location>
</feature>
<dbReference type="Proteomes" id="UP000249619">
    <property type="component" value="Unassembled WGS sequence"/>
</dbReference>
<feature type="transmembrane region" description="Helical" evidence="20">
    <location>
        <begin position="617"/>
        <end position="633"/>
    </location>
</feature>
<evidence type="ECO:0000256" key="10">
    <source>
        <dbReference type="ARBA" id="ARBA00022801"/>
    </source>
</evidence>
<evidence type="ECO:0000256" key="15">
    <source>
        <dbReference type="ARBA" id="ARBA00023098"/>
    </source>
</evidence>
<dbReference type="CDD" id="cd17502">
    <property type="entry name" value="MFS_Azr1_MDR_like"/>
    <property type="match status" value="1"/>
</dbReference>
<evidence type="ECO:0000256" key="20">
    <source>
        <dbReference type="SAM" id="Phobius"/>
    </source>
</evidence>
<comment type="subcellular location">
    <subcellularLocation>
        <location evidence="4">Endosome</location>
        <location evidence="4">Multivesicular body membrane</location>
        <topology evidence="4">Single-pass type II membrane protein</topology>
    </subcellularLocation>
    <subcellularLocation>
        <location evidence="2">Membrane</location>
        <topology evidence="2">Multi-pass membrane protein</topology>
    </subcellularLocation>
    <subcellularLocation>
        <location evidence="3">Prevacuolar compartment membrane</location>
        <topology evidence="3">Single-pass type II membrane protein</topology>
    </subcellularLocation>
</comment>
<evidence type="ECO:0000256" key="18">
    <source>
        <dbReference type="ARBA" id="ARBA00024663"/>
    </source>
</evidence>
<evidence type="ECO:0000313" key="24">
    <source>
        <dbReference type="Proteomes" id="UP000249619"/>
    </source>
</evidence>
<keyword evidence="24" id="KW-1185">Reference proteome</keyword>
<dbReference type="GO" id="GO:0034496">
    <property type="term" value="P:multivesicular body membrane disassembly"/>
    <property type="evidence" value="ECO:0007669"/>
    <property type="project" value="TreeGrafter"/>
</dbReference>
<dbReference type="EMBL" id="QGDH01000020">
    <property type="protein sequence ID" value="RAR14631.1"/>
    <property type="molecule type" value="Genomic_DNA"/>
</dbReference>
<comment type="similarity">
    <text evidence="5">Belongs to the AB hydrolase superfamily. Lipase family.</text>
</comment>
<dbReference type="STRING" id="183478.A0A364NC49"/>
<evidence type="ECO:0000256" key="5">
    <source>
        <dbReference type="ARBA" id="ARBA00010701"/>
    </source>
</evidence>
<feature type="transmembrane region" description="Helical" evidence="20">
    <location>
        <begin position="550"/>
        <end position="570"/>
    </location>
</feature>
<evidence type="ECO:0000256" key="17">
    <source>
        <dbReference type="ARBA" id="ARBA00023180"/>
    </source>
</evidence>
<comment type="subunit">
    <text evidence="6">Binds to both phosphatidylinositol (PI) and phosphatidylinositol 3,5-bisphosphate (PIP2).</text>
</comment>